<dbReference type="InterPro" id="IPR006342">
    <property type="entry name" value="FkbM_mtfrase"/>
</dbReference>
<reference evidence="2 3" key="1">
    <citation type="submission" date="2019-10" db="EMBL/GenBank/DDBJ databases">
        <title>Draft whole-genome sequence of the purple nonsulfur photosynthetic bacterium Roseospira navarrensis DSM 15114.</title>
        <authorList>
            <person name="Kyndt J.A."/>
            <person name="Meyer T.E."/>
        </authorList>
    </citation>
    <scope>NUCLEOTIDE SEQUENCE [LARGE SCALE GENOMIC DNA]</scope>
    <source>
        <strain evidence="2 3">DSM 15114</strain>
    </source>
</reference>
<name>A0A7X1ZGP5_9PROT</name>
<gene>
    <name evidence="2" type="ORF">GHC57_11265</name>
</gene>
<organism evidence="2 3">
    <name type="scientific">Roseospira navarrensis</name>
    <dbReference type="NCBI Taxonomy" id="140058"/>
    <lineage>
        <taxon>Bacteria</taxon>
        <taxon>Pseudomonadati</taxon>
        <taxon>Pseudomonadota</taxon>
        <taxon>Alphaproteobacteria</taxon>
        <taxon>Rhodospirillales</taxon>
        <taxon>Rhodospirillaceae</taxon>
        <taxon>Roseospira</taxon>
    </lineage>
</organism>
<dbReference type="InterPro" id="IPR029063">
    <property type="entry name" value="SAM-dependent_MTases_sf"/>
</dbReference>
<dbReference type="PANTHER" id="PTHR34009">
    <property type="entry name" value="PROTEIN STAR"/>
    <property type="match status" value="1"/>
</dbReference>
<accession>A0A7X1ZGP5</accession>
<dbReference type="Proteomes" id="UP000434582">
    <property type="component" value="Unassembled WGS sequence"/>
</dbReference>
<dbReference type="RefSeq" id="WP_153344241.1">
    <property type="nucleotide sequence ID" value="NZ_WIVE01000033.1"/>
</dbReference>
<dbReference type="OrthoDB" id="9801609at2"/>
<comment type="caution">
    <text evidence="2">The sequence shown here is derived from an EMBL/GenBank/DDBJ whole genome shotgun (WGS) entry which is preliminary data.</text>
</comment>
<dbReference type="InterPro" id="IPR053202">
    <property type="entry name" value="EGF_Rcpt_Signaling_Reg"/>
</dbReference>
<evidence type="ECO:0000259" key="1">
    <source>
        <dbReference type="Pfam" id="PF05050"/>
    </source>
</evidence>
<dbReference type="AlphaFoldDB" id="A0A7X1ZGP5"/>
<dbReference type="PANTHER" id="PTHR34009:SF2">
    <property type="entry name" value="PROTEIN STAR"/>
    <property type="match status" value="1"/>
</dbReference>
<evidence type="ECO:0000313" key="2">
    <source>
        <dbReference type="EMBL" id="MQX37097.1"/>
    </source>
</evidence>
<dbReference type="Pfam" id="PF05050">
    <property type="entry name" value="Methyltransf_21"/>
    <property type="match status" value="1"/>
</dbReference>
<dbReference type="GO" id="GO:0006888">
    <property type="term" value="P:endoplasmic reticulum to Golgi vesicle-mediated transport"/>
    <property type="evidence" value="ECO:0007669"/>
    <property type="project" value="TreeGrafter"/>
</dbReference>
<proteinExistence type="predicted"/>
<dbReference type="GO" id="GO:0016197">
    <property type="term" value="P:endosomal transport"/>
    <property type="evidence" value="ECO:0007669"/>
    <property type="project" value="TreeGrafter"/>
</dbReference>
<sequence length="207" mass="23693">MRKSGCRSQFGQDHYFLNHVFKSQDTGIFIDIGANRPIENSNSYVFERAGWRGWAFDPLSCFKEDWARERTTPFFCAAISNNACERPFVEFEALQGWEHQLSGFSDCVRAEDLSLHQHKIYDVACYPLDHFLPDVTHIDLALIDVEGAELAVIEGLNLGRIKIDWLLIENVSVLGGDQKVRAVMAEHGYEFRARIAMTDDLYERRGA</sequence>
<dbReference type="GO" id="GO:0005737">
    <property type="term" value="C:cytoplasm"/>
    <property type="evidence" value="ECO:0007669"/>
    <property type="project" value="GOC"/>
</dbReference>
<dbReference type="EMBL" id="WIVE01000033">
    <property type="protein sequence ID" value="MQX37097.1"/>
    <property type="molecule type" value="Genomic_DNA"/>
</dbReference>
<protein>
    <recommendedName>
        <fullName evidence="1">Methyltransferase FkbM domain-containing protein</fullName>
    </recommendedName>
</protein>
<dbReference type="SUPFAM" id="SSF53335">
    <property type="entry name" value="S-adenosyl-L-methionine-dependent methyltransferases"/>
    <property type="match status" value="1"/>
</dbReference>
<dbReference type="Gene3D" id="3.40.50.150">
    <property type="entry name" value="Vaccinia Virus protein VP39"/>
    <property type="match status" value="1"/>
</dbReference>
<dbReference type="GO" id="GO:0005886">
    <property type="term" value="C:plasma membrane"/>
    <property type="evidence" value="ECO:0007669"/>
    <property type="project" value="TreeGrafter"/>
</dbReference>
<evidence type="ECO:0000313" key="3">
    <source>
        <dbReference type="Proteomes" id="UP000434582"/>
    </source>
</evidence>
<feature type="domain" description="Methyltransferase FkbM" evidence="1">
    <location>
        <begin position="31"/>
        <end position="191"/>
    </location>
</feature>
<keyword evidence="3" id="KW-1185">Reference proteome</keyword>